<feature type="compositionally biased region" description="Polar residues" evidence="1">
    <location>
        <begin position="15"/>
        <end position="24"/>
    </location>
</feature>
<feature type="compositionally biased region" description="Low complexity" evidence="1">
    <location>
        <begin position="340"/>
        <end position="350"/>
    </location>
</feature>
<feature type="region of interest" description="Disordered" evidence="1">
    <location>
        <begin position="181"/>
        <end position="242"/>
    </location>
</feature>
<dbReference type="Proteomes" id="UP001176521">
    <property type="component" value="Unassembled WGS sequence"/>
</dbReference>
<feature type="region of interest" description="Disordered" evidence="1">
    <location>
        <begin position="70"/>
        <end position="169"/>
    </location>
</feature>
<organism evidence="2 3">
    <name type="scientific">Tilletia horrida</name>
    <dbReference type="NCBI Taxonomy" id="155126"/>
    <lineage>
        <taxon>Eukaryota</taxon>
        <taxon>Fungi</taxon>
        <taxon>Dikarya</taxon>
        <taxon>Basidiomycota</taxon>
        <taxon>Ustilaginomycotina</taxon>
        <taxon>Exobasidiomycetes</taxon>
        <taxon>Tilletiales</taxon>
        <taxon>Tilletiaceae</taxon>
        <taxon>Tilletia</taxon>
    </lineage>
</organism>
<name>A0AAN6GBC4_9BASI</name>
<dbReference type="EMBL" id="JAPDMQ010000304">
    <property type="protein sequence ID" value="KAK0527619.1"/>
    <property type="molecule type" value="Genomic_DNA"/>
</dbReference>
<comment type="caution">
    <text evidence="2">The sequence shown here is derived from an EMBL/GenBank/DDBJ whole genome shotgun (WGS) entry which is preliminary data.</text>
</comment>
<gene>
    <name evidence="2" type="ORF">OC842_004814</name>
</gene>
<accession>A0AAN6GBC4</accession>
<feature type="region of interest" description="Disordered" evidence="1">
    <location>
        <begin position="1"/>
        <end position="34"/>
    </location>
</feature>
<feature type="compositionally biased region" description="Polar residues" evidence="1">
    <location>
        <begin position="100"/>
        <end position="110"/>
    </location>
</feature>
<evidence type="ECO:0000313" key="3">
    <source>
        <dbReference type="Proteomes" id="UP001176521"/>
    </source>
</evidence>
<evidence type="ECO:0000313" key="2">
    <source>
        <dbReference type="EMBL" id="KAK0527619.1"/>
    </source>
</evidence>
<protein>
    <submittedName>
        <fullName evidence="2">Uncharacterized protein</fullName>
    </submittedName>
</protein>
<keyword evidence="3" id="KW-1185">Reference proteome</keyword>
<feature type="compositionally biased region" description="Low complexity" evidence="1">
    <location>
        <begin position="119"/>
        <end position="137"/>
    </location>
</feature>
<dbReference type="AlphaFoldDB" id="A0AAN6GBC4"/>
<sequence length="455" mass="50214">MAATQRQYPPFVRQAQANASTKLSAVSKDGKMTPAQQDRQIFVIAGELLYGTRNIYTAGLALDKLRPSLTDDEHESNTAQKTRRTSSSSTASKRKATASDCETGSPTSAQRPAKEAKESAQAAPSASKSARPAARPAARPDARPAARKAATKKKVNHLLPKANPRPLYAAERRQVREAQCLEDEAGDAQDDEFSEDENSDHGEDDSGSEDDYVPHYGQPSDDEEPPSDPPQPSDVKPLPIEPVTEETRIKYFRFLFSKKVTKSRRNTDELYTDIDEKWLCLLCERKDPAHPNSKSNLYLHLNAKSNRNHCKHLYKPKDSRFVGHFTPPPPDAPDDDDESGPSPSGSKSGSVVSTVRQKKLDGWVEDQEAVGLKAKIEEVRRLILECMVMDDQPFTTAKRPRFQAILLALNPGVGPAMMSARQLRRDLDAAHSSTVSQLVAHIINNNIAFTISHDA</sequence>
<feature type="region of interest" description="Disordered" evidence="1">
    <location>
        <begin position="318"/>
        <end position="353"/>
    </location>
</feature>
<evidence type="ECO:0000256" key="1">
    <source>
        <dbReference type="SAM" id="MobiDB-lite"/>
    </source>
</evidence>
<feature type="compositionally biased region" description="Acidic residues" evidence="1">
    <location>
        <begin position="181"/>
        <end position="211"/>
    </location>
</feature>
<feature type="compositionally biased region" description="Basic residues" evidence="1">
    <location>
        <begin position="145"/>
        <end position="156"/>
    </location>
</feature>
<reference evidence="2" key="1">
    <citation type="journal article" date="2023" name="PhytoFront">
        <title>Draft Genome Resources of Seven Strains of Tilletia horrida, Causal Agent of Kernel Smut of Rice.</title>
        <authorList>
            <person name="Khanal S."/>
            <person name="Antony Babu S."/>
            <person name="Zhou X.G."/>
        </authorList>
    </citation>
    <scope>NUCLEOTIDE SEQUENCE</scope>
    <source>
        <strain evidence="2">TX3</strain>
    </source>
</reference>
<proteinExistence type="predicted"/>